<sequence>TDEDLADIIDAITQWGEETGWLNDIKHSATLLSFCADMIESSPFQFSPKILQIVNDLIDHLEKGGELKALSCYGGSVAADKWRQLFV</sequence>
<feature type="non-terminal residue" evidence="1">
    <location>
        <position position="1"/>
    </location>
</feature>
<organism evidence="1">
    <name type="scientific">marine sediment metagenome</name>
    <dbReference type="NCBI Taxonomy" id="412755"/>
    <lineage>
        <taxon>unclassified sequences</taxon>
        <taxon>metagenomes</taxon>
        <taxon>ecological metagenomes</taxon>
    </lineage>
</organism>
<proteinExistence type="predicted"/>
<dbReference type="AlphaFoldDB" id="X0VQ69"/>
<protein>
    <submittedName>
        <fullName evidence="1">Uncharacterized protein</fullName>
    </submittedName>
</protein>
<gene>
    <name evidence="1" type="ORF">S01H1_36216</name>
</gene>
<evidence type="ECO:0000313" key="1">
    <source>
        <dbReference type="EMBL" id="GAG02716.1"/>
    </source>
</evidence>
<comment type="caution">
    <text evidence="1">The sequence shown here is derived from an EMBL/GenBank/DDBJ whole genome shotgun (WGS) entry which is preliminary data.</text>
</comment>
<reference evidence="1" key="1">
    <citation type="journal article" date="2014" name="Front. Microbiol.">
        <title>High frequency of phylogenetically diverse reductive dehalogenase-homologous genes in deep subseafloor sedimentary metagenomes.</title>
        <authorList>
            <person name="Kawai M."/>
            <person name="Futagami T."/>
            <person name="Toyoda A."/>
            <person name="Takaki Y."/>
            <person name="Nishi S."/>
            <person name="Hori S."/>
            <person name="Arai W."/>
            <person name="Tsubouchi T."/>
            <person name="Morono Y."/>
            <person name="Uchiyama I."/>
            <person name="Ito T."/>
            <person name="Fujiyama A."/>
            <person name="Inagaki F."/>
            <person name="Takami H."/>
        </authorList>
    </citation>
    <scope>NUCLEOTIDE SEQUENCE</scope>
    <source>
        <strain evidence="1">Expedition CK06-06</strain>
    </source>
</reference>
<accession>X0VQ69</accession>
<dbReference type="EMBL" id="BARS01022674">
    <property type="protein sequence ID" value="GAG02716.1"/>
    <property type="molecule type" value="Genomic_DNA"/>
</dbReference>
<name>X0VQ69_9ZZZZ</name>